<dbReference type="EMBL" id="BDCO01000002">
    <property type="protein sequence ID" value="GAT33260.1"/>
    <property type="molecule type" value="Genomic_DNA"/>
</dbReference>
<gene>
    <name evidence="1" type="ORF">TSACC_21673</name>
</gene>
<dbReference type="Proteomes" id="UP000076023">
    <property type="component" value="Unassembled WGS sequence"/>
</dbReference>
<keyword evidence="2" id="KW-1185">Reference proteome</keyword>
<name>A0A146G6Q9_TERSA</name>
<evidence type="ECO:0000313" key="2">
    <source>
        <dbReference type="Proteomes" id="UP000076023"/>
    </source>
</evidence>
<accession>A0A146G6Q9</accession>
<reference evidence="2" key="1">
    <citation type="journal article" date="2017" name="Genome Announc.">
        <title>Draft Genome Sequence of Terrimicrobium sacchariphilum NM-5T, a Facultative Anaerobic Soil Bacterium of the Class Spartobacteria.</title>
        <authorList>
            <person name="Qiu Y.L."/>
            <person name="Tourlousse D.M."/>
            <person name="Matsuura N."/>
            <person name="Ohashi A."/>
            <person name="Sekiguchi Y."/>
        </authorList>
    </citation>
    <scope>NUCLEOTIDE SEQUENCE [LARGE SCALE GENOMIC DNA]</scope>
    <source>
        <strain evidence="2">NM-5</strain>
    </source>
</reference>
<dbReference type="STRING" id="690879.TSACC_21673"/>
<comment type="caution">
    <text evidence="1">The sequence shown here is derived from an EMBL/GenBank/DDBJ whole genome shotgun (WGS) entry which is preliminary data.</text>
</comment>
<proteinExistence type="predicted"/>
<evidence type="ECO:0000313" key="1">
    <source>
        <dbReference type="EMBL" id="GAT33260.1"/>
    </source>
</evidence>
<organism evidence="1 2">
    <name type="scientific">Terrimicrobium sacchariphilum</name>
    <dbReference type="NCBI Taxonomy" id="690879"/>
    <lineage>
        <taxon>Bacteria</taxon>
        <taxon>Pseudomonadati</taxon>
        <taxon>Verrucomicrobiota</taxon>
        <taxon>Terrimicrobiia</taxon>
        <taxon>Terrimicrobiales</taxon>
        <taxon>Terrimicrobiaceae</taxon>
        <taxon>Terrimicrobium</taxon>
    </lineage>
</organism>
<dbReference type="InParanoid" id="A0A146G6Q9"/>
<sequence>MTTIRQGSRWVQSETKLIHYVTMVEDGEVVTFSDPSRYSTGYTWRGTTTEFLNQFKPEGSK</sequence>
<protein>
    <submittedName>
        <fullName evidence="1">Uncharacterized protein</fullName>
    </submittedName>
</protein>
<dbReference type="AlphaFoldDB" id="A0A146G6Q9"/>